<dbReference type="InterPro" id="IPR031762">
    <property type="entry name" value="DUF4738"/>
</dbReference>
<comment type="caution">
    <text evidence="1">The sequence shown here is derived from an EMBL/GenBank/DDBJ whole genome shotgun (WGS) entry which is preliminary data.</text>
</comment>
<name>A0A078RW46_BACUN</name>
<reference evidence="1 2" key="1">
    <citation type="submission" date="2014-04" db="EMBL/GenBank/DDBJ databases">
        <authorList>
            <person name="Sears C."/>
            <person name="Carroll K."/>
            <person name="Sack B.R."/>
            <person name="Qadri F."/>
            <person name="Myers L.L."/>
            <person name="Chung G.-T."/>
            <person name="Escheverria P."/>
            <person name="Fraser C.M."/>
            <person name="Sadzewicz L."/>
            <person name="Shefchek K.A."/>
            <person name="Tallon L."/>
            <person name="Das S.P."/>
            <person name="Daugherty S."/>
            <person name="Mongodin E.F."/>
        </authorList>
    </citation>
    <scope>NUCLEOTIDE SEQUENCE [LARGE SCALE GENOMIC DNA]</scope>
    <source>
        <strain evidence="1 2">3978 T3 ii</strain>
    </source>
</reference>
<dbReference type="EMBL" id="JNHN01000179">
    <property type="protein sequence ID" value="KDS48674.1"/>
    <property type="molecule type" value="Genomic_DNA"/>
</dbReference>
<evidence type="ECO:0008006" key="3">
    <source>
        <dbReference type="Google" id="ProtNLM"/>
    </source>
</evidence>
<evidence type="ECO:0000313" key="2">
    <source>
        <dbReference type="Proteomes" id="UP000028013"/>
    </source>
</evidence>
<organism evidence="1 2">
    <name type="scientific">Bacteroides uniformis str. 3978 T3 ii</name>
    <dbReference type="NCBI Taxonomy" id="1339349"/>
    <lineage>
        <taxon>Bacteria</taxon>
        <taxon>Pseudomonadati</taxon>
        <taxon>Bacteroidota</taxon>
        <taxon>Bacteroidia</taxon>
        <taxon>Bacteroidales</taxon>
        <taxon>Bacteroidaceae</taxon>
        <taxon>Bacteroides</taxon>
    </lineage>
</organism>
<dbReference type="Pfam" id="PF15889">
    <property type="entry name" value="DUF4738"/>
    <property type="match status" value="1"/>
</dbReference>
<dbReference type="PROSITE" id="PS51257">
    <property type="entry name" value="PROKAR_LIPOPROTEIN"/>
    <property type="match status" value="1"/>
</dbReference>
<proteinExistence type="predicted"/>
<sequence length="266" mass="30197">MTIKGSAILIVLVVSLASCSNRQTGEVSVKEDLIAKQLLQGIWVNDETEMPLMRIEGDTVYYANPQSAPVPFKVVHDTIYIYSNEPVAYKIDRQTEYSFWFHSLADEVIKLHKSENAEDSLVFTSREVEVISTTPEVIKKDSIVTYKNTRYRGYVYINPSKMKVFKTSYSENGISVDNVYYDNVIHICVYEGKKMLYGQDITKKMFADIFPAEILNQAILADMNFMGVDSKGYHYQATLGIPESSVYSLVNMIIGFDCTMSIEKAE</sequence>
<dbReference type="AlphaFoldDB" id="A0A078RW46"/>
<dbReference type="RefSeq" id="WP_035448532.1">
    <property type="nucleotide sequence ID" value="NZ_JNHN01000179.1"/>
</dbReference>
<evidence type="ECO:0000313" key="1">
    <source>
        <dbReference type="EMBL" id="KDS48674.1"/>
    </source>
</evidence>
<dbReference type="Proteomes" id="UP000028013">
    <property type="component" value="Unassembled WGS sequence"/>
</dbReference>
<protein>
    <recommendedName>
        <fullName evidence="3">DUF4738 domain-containing protein</fullName>
    </recommendedName>
</protein>
<accession>A0A078RW46</accession>
<gene>
    <name evidence="1" type="ORF">M094_2362</name>
</gene>
<dbReference type="PATRIC" id="fig|1339349.3.peg.3480"/>
<dbReference type="Gene3D" id="2.40.128.510">
    <property type="entry name" value="Protein of unknown function DUF4738"/>
    <property type="match status" value="1"/>
</dbReference>